<name>A0ACC1J4N9_9FUNG</name>
<gene>
    <name evidence="1" type="primary">VPS13_2</name>
    <name evidence="1" type="ORF">FBU59_004701</name>
</gene>
<keyword evidence="2" id="KW-1185">Reference proteome</keyword>
<comment type="caution">
    <text evidence="1">The sequence shown here is derived from an EMBL/GenBank/DDBJ whole genome shotgun (WGS) entry which is preliminary data.</text>
</comment>
<reference evidence="1" key="1">
    <citation type="submission" date="2022-07" db="EMBL/GenBank/DDBJ databases">
        <title>Phylogenomic reconstructions and comparative analyses of Kickxellomycotina fungi.</title>
        <authorList>
            <person name="Reynolds N.K."/>
            <person name="Stajich J.E."/>
            <person name="Barry K."/>
            <person name="Grigoriev I.V."/>
            <person name="Crous P."/>
            <person name="Smith M.E."/>
        </authorList>
    </citation>
    <scope>NUCLEOTIDE SEQUENCE</scope>
    <source>
        <strain evidence="1">NRRL 5244</strain>
    </source>
</reference>
<proteinExistence type="predicted"/>
<dbReference type="EMBL" id="JANBPW010003462">
    <property type="protein sequence ID" value="KAJ1937600.1"/>
    <property type="molecule type" value="Genomic_DNA"/>
</dbReference>
<organism evidence="1 2">
    <name type="scientific">Linderina macrospora</name>
    <dbReference type="NCBI Taxonomy" id="4868"/>
    <lineage>
        <taxon>Eukaryota</taxon>
        <taxon>Fungi</taxon>
        <taxon>Fungi incertae sedis</taxon>
        <taxon>Zoopagomycota</taxon>
        <taxon>Kickxellomycotina</taxon>
        <taxon>Kickxellomycetes</taxon>
        <taxon>Kickxellales</taxon>
        <taxon>Kickxellaceae</taxon>
        <taxon>Linderina</taxon>
    </lineage>
</organism>
<dbReference type="Proteomes" id="UP001150603">
    <property type="component" value="Unassembled WGS sequence"/>
</dbReference>
<evidence type="ECO:0000313" key="2">
    <source>
        <dbReference type="Proteomes" id="UP001150603"/>
    </source>
</evidence>
<feature type="non-terminal residue" evidence="1">
    <location>
        <position position="377"/>
    </location>
</feature>
<sequence>MFEGVVATVLNRFLGNYVTNLETKQLKLGIWQGDVKLEKLRLKTDALDKLHLPIDVKEGWLGTLTISIPWANLKGAPVRISIDDVFLLATPRFQEDFNAEEEEEREYVRKMHKLEQDELVKEHQRLKKGAVGEEERKQASFTEQLVAKIVDNLQIVIKNIHVRYEDDKSNPEHMFAVGATLGELSAVSTDEEWRETFIHDSGSVIRKMLKLARFSMYWDTGCKTLQGLGQDELLEQFASAIGSADRHEPILRPVVGSGRLTMNKRAGPDEIRTTANFEFDQLAFELDDEQYVDALLLATSFDYAMRQRRYRQHRPAPGVRPKDDPKAWLLFAMRSVYDEIHDFNYRRTWEFQKKRRDDRLLYLRTYTALKVNDKLTT</sequence>
<accession>A0ACC1J4N9</accession>
<evidence type="ECO:0000313" key="1">
    <source>
        <dbReference type="EMBL" id="KAJ1937600.1"/>
    </source>
</evidence>
<protein>
    <submittedName>
        <fullName evidence="1">Vacuolar protein sorting-associated protein 13</fullName>
    </submittedName>
</protein>